<proteinExistence type="predicted"/>
<dbReference type="EMBL" id="KV878591">
    <property type="protein sequence ID" value="OJJ56086.1"/>
    <property type="molecule type" value="Genomic_DNA"/>
</dbReference>
<sequence>MTVPKTMLAIQQPDAHSQSLTLTTLPTPTPAPNTSEHLIRVHAVAPCAGELLWPQYFPPSSGSSRVFIPCPDVAGTVVTAPADSPFRPGGKVYTRANYLRNGGGSEYTVLATEELAHCPKKNGNDLSDLSWAGVAAIPLSSMTAWQALFEQAGVGDLEGGAWKGKRVLVTAASGSVGIWLVQLAKLAGATVVGTCGRDNLGFVSGLGADEVLDYRTVDLRSWAAGEEGRKVDVVIDCAGRKALTDSWWALKEGGTIVSIFQPPGDVRPEGCEVEVRKELFFIMEPVRKHLEAITRLVEEGKCRGLVDSVWPLERFQEAFQRVESGHARGKVVIDFGLNRGQ</sequence>
<dbReference type="GO" id="GO:0016491">
    <property type="term" value="F:oxidoreductase activity"/>
    <property type="evidence" value="ECO:0007669"/>
    <property type="project" value="InterPro"/>
</dbReference>
<dbReference type="Gene3D" id="3.40.50.720">
    <property type="entry name" value="NAD(P)-binding Rossmann-like Domain"/>
    <property type="match status" value="1"/>
</dbReference>
<dbReference type="PANTHER" id="PTHR44013">
    <property type="entry name" value="ZINC-TYPE ALCOHOL DEHYDROGENASE-LIKE PROTEIN C16A3.02C"/>
    <property type="match status" value="1"/>
</dbReference>
<gene>
    <name evidence="2" type="ORF">ASPSYDRAFT_92278</name>
</gene>
<dbReference type="CDD" id="cd05289">
    <property type="entry name" value="MDR_like_2"/>
    <property type="match status" value="1"/>
</dbReference>
<dbReference type="InterPro" id="IPR011032">
    <property type="entry name" value="GroES-like_sf"/>
</dbReference>
<dbReference type="RefSeq" id="XP_040699892.1">
    <property type="nucleotide sequence ID" value="XM_040852646.1"/>
</dbReference>
<accession>A0A1L9T9J2</accession>
<dbReference type="InterPro" id="IPR052733">
    <property type="entry name" value="Chloroplast_QOR"/>
</dbReference>
<dbReference type="PANTHER" id="PTHR44013:SF5">
    <property type="entry name" value="OXIDOREDUCTASE, PUTATIVE (AFU_ORTHOLOGUE AFUA_5G01290)-RELATED"/>
    <property type="match status" value="1"/>
</dbReference>
<evidence type="ECO:0000313" key="2">
    <source>
        <dbReference type="EMBL" id="OJJ56086.1"/>
    </source>
</evidence>
<dbReference type="SUPFAM" id="SSF50129">
    <property type="entry name" value="GroES-like"/>
    <property type="match status" value="1"/>
</dbReference>
<dbReference type="InterPro" id="IPR020843">
    <property type="entry name" value="ER"/>
</dbReference>
<dbReference type="OrthoDB" id="3509362at2759"/>
<organism evidence="2 3">
    <name type="scientific">Aspergillus sydowii CBS 593.65</name>
    <dbReference type="NCBI Taxonomy" id="1036612"/>
    <lineage>
        <taxon>Eukaryota</taxon>
        <taxon>Fungi</taxon>
        <taxon>Dikarya</taxon>
        <taxon>Ascomycota</taxon>
        <taxon>Pezizomycotina</taxon>
        <taxon>Eurotiomycetes</taxon>
        <taxon>Eurotiomycetidae</taxon>
        <taxon>Eurotiales</taxon>
        <taxon>Aspergillaceae</taxon>
        <taxon>Aspergillus</taxon>
        <taxon>Aspergillus subgen. Nidulantes</taxon>
    </lineage>
</organism>
<name>A0A1L9T9J2_9EURO</name>
<dbReference type="GeneID" id="63768719"/>
<keyword evidence="3" id="KW-1185">Reference proteome</keyword>
<dbReference type="AlphaFoldDB" id="A0A1L9T9J2"/>
<protein>
    <recommendedName>
        <fullName evidence="1">Enoyl reductase (ER) domain-containing protein</fullName>
    </recommendedName>
</protein>
<dbReference type="Proteomes" id="UP000184356">
    <property type="component" value="Unassembled WGS sequence"/>
</dbReference>
<dbReference type="SMART" id="SM00829">
    <property type="entry name" value="PKS_ER"/>
    <property type="match status" value="1"/>
</dbReference>
<feature type="domain" description="Enoyl reductase (ER)" evidence="1">
    <location>
        <begin position="15"/>
        <end position="333"/>
    </location>
</feature>
<dbReference type="SUPFAM" id="SSF51735">
    <property type="entry name" value="NAD(P)-binding Rossmann-fold domains"/>
    <property type="match status" value="1"/>
</dbReference>
<dbReference type="Gene3D" id="3.90.180.10">
    <property type="entry name" value="Medium-chain alcohol dehydrogenases, catalytic domain"/>
    <property type="match status" value="1"/>
</dbReference>
<dbReference type="Pfam" id="PF13602">
    <property type="entry name" value="ADH_zinc_N_2"/>
    <property type="match status" value="1"/>
</dbReference>
<dbReference type="STRING" id="1036612.A0A1L9T9J2"/>
<reference evidence="3" key="1">
    <citation type="journal article" date="2017" name="Genome Biol.">
        <title>Comparative genomics reveals high biological diversity and specific adaptations in the industrially and medically important fungal genus Aspergillus.</title>
        <authorList>
            <person name="de Vries R.P."/>
            <person name="Riley R."/>
            <person name="Wiebenga A."/>
            <person name="Aguilar-Osorio G."/>
            <person name="Amillis S."/>
            <person name="Uchima C.A."/>
            <person name="Anderluh G."/>
            <person name="Asadollahi M."/>
            <person name="Askin M."/>
            <person name="Barry K."/>
            <person name="Battaglia E."/>
            <person name="Bayram O."/>
            <person name="Benocci T."/>
            <person name="Braus-Stromeyer S.A."/>
            <person name="Caldana C."/>
            <person name="Canovas D."/>
            <person name="Cerqueira G.C."/>
            <person name="Chen F."/>
            <person name="Chen W."/>
            <person name="Choi C."/>
            <person name="Clum A."/>
            <person name="Dos Santos R.A."/>
            <person name="Damasio A.R."/>
            <person name="Diallinas G."/>
            <person name="Emri T."/>
            <person name="Fekete E."/>
            <person name="Flipphi M."/>
            <person name="Freyberg S."/>
            <person name="Gallo A."/>
            <person name="Gournas C."/>
            <person name="Habgood R."/>
            <person name="Hainaut M."/>
            <person name="Harispe M.L."/>
            <person name="Henrissat B."/>
            <person name="Hilden K.S."/>
            <person name="Hope R."/>
            <person name="Hossain A."/>
            <person name="Karabika E."/>
            <person name="Karaffa L."/>
            <person name="Karanyi Z."/>
            <person name="Krasevec N."/>
            <person name="Kuo A."/>
            <person name="Kusch H."/>
            <person name="LaButti K."/>
            <person name="Lagendijk E.L."/>
            <person name="Lapidus A."/>
            <person name="Levasseur A."/>
            <person name="Lindquist E."/>
            <person name="Lipzen A."/>
            <person name="Logrieco A.F."/>
            <person name="MacCabe A."/>
            <person name="Maekelae M.R."/>
            <person name="Malavazi I."/>
            <person name="Melin P."/>
            <person name="Meyer V."/>
            <person name="Mielnichuk N."/>
            <person name="Miskei M."/>
            <person name="Molnar A.P."/>
            <person name="Mule G."/>
            <person name="Ngan C.Y."/>
            <person name="Orejas M."/>
            <person name="Orosz E."/>
            <person name="Ouedraogo J.P."/>
            <person name="Overkamp K.M."/>
            <person name="Park H.-S."/>
            <person name="Perrone G."/>
            <person name="Piumi F."/>
            <person name="Punt P.J."/>
            <person name="Ram A.F."/>
            <person name="Ramon A."/>
            <person name="Rauscher S."/>
            <person name="Record E."/>
            <person name="Riano-Pachon D.M."/>
            <person name="Robert V."/>
            <person name="Roehrig J."/>
            <person name="Ruller R."/>
            <person name="Salamov A."/>
            <person name="Salih N.S."/>
            <person name="Samson R.A."/>
            <person name="Sandor E."/>
            <person name="Sanguinetti M."/>
            <person name="Schuetze T."/>
            <person name="Sepcic K."/>
            <person name="Shelest E."/>
            <person name="Sherlock G."/>
            <person name="Sophianopoulou V."/>
            <person name="Squina F.M."/>
            <person name="Sun H."/>
            <person name="Susca A."/>
            <person name="Todd R.B."/>
            <person name="Tsang A."/>
            <person name="Unkles S.E."/>
            <person name="van de Wiele N."/>
            <person name="van Rossen-Uffink D."/>
            <person name="Oliveira J.V."/>
            <person name="Vesth T.C."/>
            <person name="Visser J."/>
            <person name="Yu J.-H."/>
            <person name="Zhou M."/>
            <person name="Andersen M.R."/>
            <person name="Archer D.B."/>
            <person name="Baker S.E."/>
            <person name="Benoit I."/>
            <person name="Brakhage A.A."/>
            <person name="Braus G.H."/>
            <person name="Fischer R."/>
            <person name="Frisvad J.C."/>
            <person name="Goldman G.H."/>
            <person name="Houbraken J."/>
            <person name="Oakley B."/>
            <person name="Pocsi I."/>
            <person name="Scazzocchio C."/>
            <person name="Seiboth B."/>
            <person name="vanKuyk P.A."/>
            <person name="Wortman J."/>
            <person name="Dyer P.S."/>
            <person name="Grigoriev I.V."/>
        </authorList>
    </citation>
    <scope>NUCLEOTIDE SEQUENCE [LARGE SCALE GENOMIC DNA]</scope>
    <source>
        <strain evidence="3">CBS 593.65</strain>
    </source>
</reference>
<dbReference type="InterPro" id="IPR036291">
    <property type="entry name" value="NAD(P)-bd_dom_sf"/>
</dbReference>
<evidence type="ECO:0000313" key="3">
    <source>
        <dbReference type="Proteomes" id="UP000184356"/>
    </source>
</evidence>
<dbReference type="VEuPathDB" id="FungiDB:ASPSYDRAFT_92278"/>
<evidence type="ECO:0000259" key="1">
    <source>
        <dbReference type="SMART" id="SM00829"/>
    </source>
</evidence>